<organism evidence="2">
    <name type="scientific">marine sediment metagenome</name>
    <dbReference type="NCBI Taxonomy" id="412755"/>
    <lineage>
        <taxon>unclassified sequences</taxon>
        <taxon>metagenomes</taxon>
        <taxon>ecological metagenomes</taxon>
    </lineage>
</organism>
<sequence length="26" mass="2730">AEPPGALKGGKERADSPFETESTMHS</sequence>
<feature type="non-terminal residue" evidence="2">
    <location>
        <position position="1"/>
    </location>
</feature>
<evidence type="ECO:0000313" key="2">
    <source>
        <dbReference type="EMBL" id="KKL07806.1"/>
    </source>
</evidence>
<proteinExistence type="predicted"/>
<dbReference type="AlphaFoldDB" id="A0A0F9CQ70"/>
<gene>
    <name evidence="2" type="ORF">LCGC14_2582280</name>
</gene>
<reference evidence="2" key="1">
    <citation type="journal article" date="2015" name="Nature">
        <title>Complex archaea that bridge the gap between prokaryotes and eukaryotes.</title>
        <authorList>
            <person name="Spang A."/>
            <person name="Saw J.H."/>
            <person name="Jorgensen S.L."/>
            <person name="Zaremba-Niedzwiedzka K."/>
            <person name="Martijn J."/>
            <person name="Lind A.E."/>
            <person name="van Eijk R."/>
            <person name="Schleper C."/>
            <person name="Guy L."/>
            <person name="Ettema T.J."/>
        </authorList>
    </citation>
    <scope>NUCLEOTIDE SEQUENCE</scope>
</reference>
<feature type="region of interest" description="Disordered" evidence="1">
    <location>
        <begin position="1"/>
        <end position="26"/>
    </location>
</feature>
<name>A0A0F9CQ70_9ZZZZ</name>
<evidence type="ECO:0000256" key="1">
    <source>
        <dbReference type="SAM" id="MobiDB-lite"/>
    </source>
</evidence>
<feature type="compositionally biased region" description="Basic and acidic residues" evidence="1">
    <location>
        <begin position="9"/>
        <end position="26"/>
    </location>
</feature>
<comment type="caution">
    <text evidence="2">The sequence shown here is derived from an EMBL/GenBank/DDBJ whole genome shotgun (WGS) entry which is preliminary data.</text>
</comment>
<protein>
    <submittedName>
        <fullName evidence="2">Uncharacterized protein</fullName>
    </submittedName>
</protein>
<accession>A0A0F9CQ70</accession>
<dbReference type="EMBL" id="LAZR01043140">
    <property type="protein sequence ID" value="KKL07806.1"/>
    <property type="molecule type" value="Genomic_DNA"/>
</dbReference>